<proteinExistence type="predicted"/>
<feature type="repeat" description="NHL" evidence="4">
    <location>
        <begin position="172"/>
        <end position="212"/>
    </location>
</feature>
<reference evidence="5 6" key="1">
    <citation type="journal article" date="2018" name="J. Microbiol.">
        <title>Baekduia soli gen. nov., sp. nov., a novel bacterium isolated from the soil of Baekdu Mountain and proposal of a novel family name, Baekduiaceae fam. nov.</title>
        <authorList>
            <person name="An D.S."/>
            <person name="Siddiqi M.Z."/>
            <person name="Kim K.H."/>
            <person name="Yu H.S."/>
            <person name="Im W.T."/>
        </authorList>
    </citation>
    <scope>NUCLEOTIDE SEQUENCE [LARGE SCALE GENOMIC DNA]</scope>
    <source>
        <strain evidence="5 6">BR7-21</strain>
    </source>
</reference>
<dbReference type="Pfam" id="PF01436">
    <property type="entry name" value="NHL"/>
    <property type="match status" value="2"/>
</dbReference>
<dbReference type="CDD" id="cd14958">
    <property type="entry name" value="NHL_PAL_like"/>
    <property type="match status" value="1"/>
</dbReference>
<dbReference type="InterPro" id="IPR011042">
    <property type="entry name" value="6-blade_b-propeller_TolB-like"/>
</dbReference>
<dbReference type="AlphaFoldDB" id="A0A5B8U0F7"/>
<dbReference type="Gene3D" id="2.120.10.30">
    <property type="entry name" value="TolB, C-terminal domain"/>
    <property type="match status" value="1"/>
</dbReference>
<keyword evidence="2" id="KW-0677">Repeat</keyword>
<name>A0A5B8U0F7_9ACTN</name>
<gene>
    <name evidence="5" type="ORF">FSW04_01975</name>
</gene>
<keyword evidence="1" id="KW-0732">Signal</keyword>
<dbReference type="OrthoDB" id="9762443at2"/>
<evidence type="ECO:0000256" key="3">
    <source>
        <dbReference type="ARBA" id="ARBA00023180"/>
    </source>
</evidence>
<dbReference type="PANTHER" id="PTHR10680:SF38">
    <property type="entry name" value="BLL1368 PROTEIN"/>
    <property type="match status" value="1"/>
</dbReference>
<dbReference type="Proteomes" id="UP000321805">
    <property type="component" value="Chromosome"/>
</dbReference>
<accession>A0A5B8U0F7</accession>
<dbReference type="RefSeq" id="WP_146915704.1">
    <property type="nucleotide sequence ID" value="NZ_CP042430.1"/>
</dbReference>
<sequence>MSSGGYVAIEGWEQLPGGWAHPDVPGVAVDAEDRVYVFARGEHPVIVYERDGTFAGSWGEGVFDNPHAIRIDHEGFVWCVDNGDHTVRKFTGAGELVLTLGEPGRASETGARTSGADYGEFHYRQVAHGSAPFHGPTDVCVLTDGSVFVADGYGNARVHRFSADGTLEASWGEPGRGPGQFHIPHGLAASPDERRLFVADRENDRIQVFDLDGGLLDQWAGVSRPDGLALSPDGLLCVTELGGRAGRWPDMDPVTDATPHSVCTLLDAGTGAVVERFGTDEPCAPGSFWAAHGVAFDSAGDLYVGEVTWSAGARNGDVPADCHTLQKLTRGV</sequence>
<evidence type="ECO:0008006" key="7">
    <source>
        <dbReference type="Google" id="ProtNLM"/>
    </source>
</evidence>
<evidence type="ECO:0000256" key="4">
    <source>
        <dbReference type="PROSITE-ProRule" id="PRU00504"/>
    </source>
</evidence>
<dbReference type="EMBL" id="CP042430">
    <property type="protein sequence ID" value="QEC46467.1"/>
    <property type="molecule type" value="Genomic_DNA"/>
</dbReference>
<keyword evidence="6" id="KW-1185">Reference proteome</keyword>
<evidence type="ECO:0000256" key="1">
    <source>
        <dbReference type="ARBA" id="ARBA00022729"/>
    </source>
</evidence>
<dbReference type="InterPro" id="IPR001258">
    <property type="entry name" value="NHL_repeat"/>
</dbReference>
<evidence type="ECO:0000256" key="2">
    <source>
        <dbReference type="ARBA" id="ARBA00022737"/>
    </source>
</evidence>
<protein>
    <recommendedName>
        <fullName evidence="7">Peptidylamidoglycolate lyase</fullName>
    </recommendedName>
</protein>
<keyword evidence="3" id="KW-0325">Glycoprotein</keyword>
<dbReference type="KEGG" id="bsol:FSW04_01975"/>
<evidence type="ECO:0000313" key="6">
    <source>
        <dbReference type="Proteomes" id="UP000321805"/>
    </source>
</evidence>
<dbReference type="SUPFAM" id="SSF63829">
    <property type="entry name" value="Calcium-dependent phosphotriesterase"/>
    <property type="match status" value="1"/>
</dbReference>
<feature type="repeat" description="NHL" evidence="4">
    <location>
        <begin position="122"/>
        <end position="164"/>
    </location>
</feature>
<organism evidence="5 6">
    <name type="scientific">Baekduia soli</name>
    <dbReference type="NCBI Taxonomy" id="496014"/>
    <lineage>
        <taxon>Bacteria</taxon>
        <taxon>Bacillati</taxon>
        <taxon>Actinomycetota</taxon>
        <taxon>Thermoleophilia</taxon>
        <taxon>Solirubrobacterales</taxon>
        <taxon>Baekduiaceae</taxon>
        <taxon>Baekduia</taxon>
    </lineage>
</organism>
<dbReference type="PROSITE" id="PS51125">
    <property type="entry name" value="NHL"/>
    <property type="match status" value="2"/>
</dbReference>
<dbReference type="PANTHER" id="PTHR10680">
    <property type="entry name" value="PEPTIDYL-GLYCINE ALPHA-AMIDATING MONOOXYGENASE"/>
    <property type="match status" value="1"/>
</dbReference>
<evidence type="ECO:0000313" key="5">
    <source>
        <dbReference type="EMBL" id="QEC46467.1"/>
    </source>
</evidence>